<organism evidence="4 5">
    <name type="scientific">Catellatospora aurea</name>
    <dbReference type="NCBI Taxonomy" id="1337874"/>
    <lineage>
        <taxon>Bacteria</taxon>
        <taxon>Bacillati</taxon>
        <taxon>Actinomycetota</taxon>
        <taxon>Actinomycetes</taxon>
        <taxon>Micromonosporales</taxon>
        <taxon>Micromonosporaceae</taxon>
        <taxon>Catellatospora</taxon>
    </lineage>
</organism>
<sequence length="163" mass="17429">MGDRAGVDRAGPRRRARRAGRSVTSRPLRDRLRGWSRSRACPDRGGAAVEFAIIAAPLLLVSLMVVQTGLYFYARSVALAAATQGAYAGRQQGGTDASAKANAEDFLRRIGIGLQGAEVTATRNVTNTEVTVVVTGRAVSLLPFLNPFDVTQQAHGPVERWVP</sequence>
<proteinExistence type="predicted"/>
<keyword evidence="2" id="KW-1133">Transmembrane helix</keyword>
<dbReference type="InterPro" id="IPR012495">
    <property type="entry name" value="TadE-like_dom"/>
</dbReference>
<accession>A0ABW2GYQ2</accession>
<gene>
    <name evidence="4" type="ORF">ACFQO7_15290</name>
</gene>
<dbReference type="Proteomes" id="UP001596392">
    <property type="component" value="Unassembled WGS sequence"/>
</dbReference>
<feature type="domain" description="TadE-like" evidence="3">
    <location>
        <begin position="45"/>
        <end position="86"/>
    </location>
</feature>
<protein>
    <submittedName>
        <fullName evidence="4">TadE/TadG family type IV pilus assembly protein</fullName>
    </submittedName>
</protein>
<keyword evidence="2" id="KW-0472">Membrane</keyword>
<feature type="region of interest" description="Disordered" evidence="1">
    <location>
        <begin position="1"/>
        <end position="28"/>
    </location>
</feature>
<evidence type="ECO:0000256" key="2">
    <source>
        <dbReference type="SAM" id="Phobius"/>
    </source>
</evidence>
<keyword evidence="2" id="KW-0812">Transmembrane</keyword>
<evidence type="ECO:0000259" key="3">
    <source>
        <dbReference type="Pfam" id="PF07811"/>
    </source>
</evidence>
<dbReference type="RefSeq" id="WP_376806947.1">
    <property type="nucleotide sequence ID" value="NZ_JBHTAC010000013.1"/>
</dbReference>
<name>A0ABW2GYQ2_9ACTN</name>
<reference evidence="5" key="1">
    <citation type="journal article" date="2019" name="Int. J. Syst. Evol. Microbiol.">
        <title>The Global Catalogue of Microorganisms (GCM) 10K type strain sequencing project: providing services to taxonomists for standard genome sequencing and annotation.</title>
        <authorList>
            <consortium name="The Broad Institute Genomics Platform"/>
            <consortium name="The Broad Institute Genome Sequencing Center for Infectious Disease"/>
            <person name="Wu L."/>
            <person name="Ma J."/>
        </authorList>
    </citation>
    <scope>NUCLEOTIDE SEQUENCE [LARGE SCALE GENOMIC DNA]</scope>
    <source>
        <strain evidence="5">CGMCC 1.9106</strain>
    </source>
</reference>
<comment type="caution">
    <text evidence="4">The sequence shown here is derived from an EMBL/GenBank/DDBJ whole genome shotgun (WGS) entry which is preliminary data.</text>
</comment>
<evidence type="ECO:0000313" key="4">
    <source>
        <dbReference type="EMBL" id="MFC7243832.1"/>
    </source>
</evidence>
<evidence type="ECO:0000256" key="1">
    <source>
        <dbReference type="SAM" id="MobiDB-lite"/>
    </source>
</evidence>
<keyword evidence="5" id="KW-1185">Reference proteome</keyword>
<dbReference type="EMBL" id="JBHTAC010000013">
    <property type="protein sequence ID" value="MFC7243832.1"/>
    <property type="molecule type" value="Genomic_DNA"/>
</dbReference>
<dbReference type="Pfam" id="PF07811">
    <property type="entry name" value="TadE"/>
    <property type="match status" value="1"/>
</dbReference>
<feature type="transmembrane region" description="Helical" evidence="2">
    <location>
        <begin position="51"/>
        <end position="74"/>
    </location>
</feature>
<feature type="compositionally biased region" description="Basic and acidic residues" evidence="1">
    <location>
        <begin position="1"/>
        <end position="11"/>
    </location>
</feature>
<evidence type="ECO:0000313" key="5">
    <source>
        <dbReference type="Proteomes" id="UP001596392"/>
    </source>
</evidence>